<accession>A0A364YCB3</accession>
<keyword evidence="3" id="KW-1185">Reference proteome</keyword>
<dbReference type="InterPro" id="IPR034660">
    <property type="entry name" value="DinB/YfiT-like"/>
</dbReference>
<reference evidence="2 3" key="1">
    <citation type="submission" date="2018-06" db="EMBL/GenBank/DDBJ databases">
        <title>Chryseolinea flavus sp. nov., a member of the phylum Bacteroidetes isolated from soil.</title>
        <authorList>
            <person name="Li Y."/>
            <person name="Wang J."/>
        </authorList>
    </citation>
    <scope>NUCLEOTIDE SEQUENCE [LARGE SCALE GENOMIC DNA]</scope>
    <source>
        <strain evidence="2 3">SDU1-6</strain>
    </source>
</reference>
<feature type="domain" description="DinB-like" evidence="1">
    <location>
        <begin position="20"/>
        <end position="171"/>
    </location>
</feature>
<dbReference type="InterPro" id="IPR024775">
    <property type="entry name" value="DinB-like"/>
</dbReference>
<sequence length="187" mass="21792">MTAQDRIKNLKVEIDETIAFVAAINAQDETLLNWKQSAERWSILECIEHLNRYCRYYNVAINNVLTRSNDGQPVNKSSWLGKKFISMMHPSNRKMQKTMKHLNPVHSKLSIATLHEFLAHQDKLLHMLDASASKSIGKQNISVEFLRILTIPFFDAFEFLVVHQQRHILQIRDILEKRSNREAVLKV</sequence>
<organism evidence="2 3">
    <name type="scientific">Pseudochryseolinea flava</name>
    <dbReference type="NCBI Taxonomy" id="2059302"/>
    <lineage>
        <taxon>Bacteria</taxon>
        <taxon>Pseudomonadati</taxon>
        <taxon>Bacteroidota</taxon>
        <taxon>Cytophagia</taxon>
        <taxon>Cytophagales</taxon>
        <taxon>Fulvivirgaceae</taxon>
        <taxon>Pseudochryseolinea</taxon>
    </lineage>
</organism>
<protein>
    <submittedName>
        <fullName evidence="2">DinB family protein</fullName>
    </submittedName>
</protein>
<dbReference type="RefSeq" id="WP_112745573.1">
    <property type="nucleotide sequence ID" value="NZ_QMFY01000001.1"/>
</dbReference>
<dbReference type="Proteomes" id="UP000251889">
    <property type="component" value="Unassembled WGS sequence"/>
</dbReference>
<evidence type="ECO:0000259" key="1">
    <source>
        <dbReference type="Pfam" id="PF12867"/>
    </source>
</evidence>
<dbReference type="SUPFAM" id="SSF109854">
    <property type="entry name" value="DinB/YfiT-like putative metalloenzymes"/>
    <property type="match status" value="1"/>
</dbReference>
<dbReference type="AlphaFoldDB" id="A0A364YCB3"/>
<dbReference type="Gene3D" id="1.20.120.450">
    <property type="entry name" value="dinb family like domain"/>
    <property type="match status" value="1"/>
</dbReference>
<dbReference type="Pfam" id="PF12867">
    <property type="entry name" value="DinB_2"/>
    <property type="match status" value="1"/>
</dbReference>
<dbReference type="OrthoDB" id="1524454at2"/>
<evidence type="ECO:0000313" key="2">
    <source>
        <dbReference type="EMBL" id="RAW03358.1"/>
    </source>
</evidence>
<proteinExistence type="predicted"/>
<dbReference type="EMBL" id="QMFY01000001">
    <property type="protein sequence ID" value="RAW03358.1"/>
    <property type="molecule type" value="Genomic_DNA"/>
</dbReference>
<evidence type="ECO:0000313" key="3">
    <source>
        <dbReference type="Proteomes" id="UP000251889"/>
    </source>
</evidence>
<comment type="caution">
    <text evidence="2">The sequence shown here is derived from an EMBL/GenBank/DDBJ whole genome shotgun (WGS) entry which is preliminary data.</text>
</comment>
<gene>
    <name evidence="2" type="ORF">DQQ10_04540</name>
</gene>
<name>A0A364YCB3_9BACT</name>